<feature type="domain" description="Methylated-DNA-[protein]-cysteine S-methyltransferase DNA binding" evidence="2">
    <location>
        <begin position="6"/>
        <end position="89"/>
    </location>
</feature>
<evidence type="ECO:0000256" key="1">
    <source>
        <dbReference type="ARBA" id="ARBA00022763"/>
    </source>
</evidence>
<dbReference type="PANTHER" id="PTHR42942">
    <property type="entry name" value="6-O-METHYLGUANINE DNA METHYLTRANSFERASE"/>
    <property type="match status" value="1"/>
</dbReference>
<keyword evidence="4" id="KW-1185">Reference proteome</keyword>
<dbReference type="AlphaFoldDB" id="A0A6N8FAN0"/>
<evidence type="ECO:0000313" key="4">
    <source>
        <dbReference type="Proteomes" id="UP000439994"/>
    </source>
</evidence>
<dbReference type="Gene3D" id="1.10.10.10">
    <property type="entry name" value="Winged helix-like DNA-binding domain superfamily/Winged helix DNA-binding domain"/>
    <property type="match status" value="1"/>
</dbReference>
<gene>
    <name evidence="3" type="ORF">GNP35_14250</name>
</gene>
<dbReference type="Proteomes" id="UP000439994">
    <property type="component" value="Unassembled WGS sequence"/>
</dbReference>
<evidence type="ECO:0000259" key="2">
    <source>
        <dbReference type="Pfam" id="PF01035"/>
    </source>
</evidence>
<sequence>MNEQYVKIWKTIQLIPVGKVSSYGQIADLAGLPGRARLVGKSLKFVPSEGLDNKPVPWHRVIRSSGEIAFSPGSDEFANQRALLIDEGITVKGKRVSIKEFGWVVDLENILFLLLDY</sequence>
<dbReference type="CDD" id="cd06445">
    <property type="entry name" value="ATase"/>
    <property type="match status" value="1"/>
</dbReference>
<dbReference type="GO" id="GO:0006281">
    <property type="term" value="P:DNA repair"/>
    <property type="evidence" value="ECO:0007669"/>
    <property type="project" value="InterPro"/>
</dbReference>
<keyword evidence="1" id="KW-0227">DNA damage</keyword>
<dbReference type="OrthoDB" id="9132167at2"/>
<dbReference type="Pfam" id="PF01035">
    <property type="entry name" value="DNA_binding_1"/>
    <property type="match status" value="1"/>
</dbReference>
<evidence type="ECO:0000313" key="3">
    <source>
        <dbReference type="EMBL" id="MUH73546.1"/>
    </source>
</evidence>
<dbReference type="InterPro" id="IPR036388">
    <property type="entry name" value="WH-like_DNA-bd_sf"/>
</dbReference>
<dbReference type="InterPro" id="IPR036217">
    <property type="entry name" value="MethylDNA_cys_MeTrfase_DNAb"/>
</dbReference>
<protein>
    <submittedName>
        <fullName evidence="3">Cysteine methyltransferase</fullName>
    </submittedName>
</protein>
<dbReference type="RefSeq" id="WP_155696882.1">
    <property type="nucleotide sequence ID" value="NZ_WOCD01000005.1"/>
</dbReference>
<name>A0A6N8FAN0_9GAMM</name>
<reference evidence="3 4" key="1">
    <citation type="submission" date="2019-11" db="EMBL/GenBank/DDBJ databases">
        <title>P. haliotis isolates from Z. marina roots.</title>
        <authorList>
            <person name="Cohen M."/>
            <person name="Jospin G."/>
            <person name="Eisen J.A."/>
            <person name="Coil D.A."/>
        </authorList>
    </citation>
    <scope>NUCLEOTIDE SEQUENCE [LARGE SCALE GENOMIC DNA]</scope>
    <source>
        <strain evidence="3 4">UCD-MCMsp1aY</strain>
    </source>
</reference>
<keyword evidence="3" id="KW-0489">Methyltransferase</keyword>
<dbReference type="PANTHER" id="PTHR42942:SF1">
    <property type="entry name" value="ALKYLTRANSFERASE-LIKE PROTEIN 1"/>
    <property type="match status" value="1"/>
</dbReference>
<dbReference type="InterPro" id="IPR014048">
    <property type="entry name" value="MethylDNA_cys_MeTrfase_DNA-bd"/>
</dbReference>
<dbReference type="InterPro" id="IPR052520">
    <property type="entry name" value="ATL_DNA_repair"/>
</dbReference>
<dbReference type="GO" id="GO:0032259">
    <property type="term" value="P:methylation"/>
    <property type="evidence" value="ECO:0007669"/>
    <property type="project" value="UniProtKB-KW"/>
</dbReference>
<organism evidence="3 4">
    <name type="scientific">Psychrosphaera haliotis</name>
    <dbReference type="NCBI Taxonomy" id="555083"/>
    <lineage>
        <taxon>Bacteria</taxon>
        <taxon>Pseudomonadati</taxon>
        <taxon>Pseudomonadota</taxon>
        <taxon>Gammaproteobacteria</taxon>
        <taxon>Alteromonadales</taxon>
        <taxon>Pseudoalteromonadaceae</taxon>
        <taxon>Psychrosphaera</taxon>
    </lineage>
</organism>
<dbReference type="SUPFAM" id="SSF46767">
    <property type="entry name" value="Methylated DNA-protein cysteine methyltransferase, C-terminal domain"/>
    <property type="match status" value="1"/>
</dbReference>
<dbReference type="EMBL" id="WOCD01000005">
    <property type="protein sequence ID" value="MUH73546.1"/>
    <property type="molecule type" value="Genomic_DNA"/>
</dbReference>
<proteinExistence type="predicted"/>
<keyword evidence="3" id="KW-0808">Transferase</keyword>
<accession>A0A6N8FAN0</accession>
<dbReference type="GO" id="GO:0008168">
    <property type="term" value="F:methyltransferase activity"/>
    <property type="evidence" value="ECO:0007669"/>
    <property type="project" value="UniProtKB-KW"/>
</dbReference>
<comment type="caution">
    <text evidence="3">The sequence shown here is derived from an EMBL/GenBank/DDBJ whole genome shotgun (WGS) entry which is preliminary data.</text>
</comment>